<sequence>MITKLSTNSLFQLSSMHHHLLHLLRPAPLCLYSSMSVGRHGTCSCFSVPPYTSMLGGTRPSTAALLINRISNNVADAPQSKLLSSTRLPFTPTHLKSLGFKPSPPHLALLSLFFLLSVVSFSSFSFRFLLCYCPVFRVSNIQLYSSSSQAAGAMFSLAVICLPTIAALRRLGASVHKLSQVVSEEVPGTLSFLKLSAREIIELTQQLTNLRQKISPTDQYAEWKQSQKQQIL</sequence>
<organism evidence="2 3">
    <name type="scientific">Salix purpurea</name>
    <name type="common">Purple osier willow</name>
    <dbReference type="NCBI Taxonomy" id="77065"/>
    <lineage>
        <taxon>Eukaryota</taxon>
        <taxon>Viridiplantae</taxon>
        <taxon>Streptophyta</taxon>
        <taxon>Embryophyta</taxon>
        <taxon>Tracheophyta</taxon>
        <taxon>Spermatophyta</taxon>
        <taxon>Magnoliopsida</taxon>
        <taxon>eudicotyledons</taxon>
        <taxon>Gunneridae</taxon>
        <taxon>Pentapetalae</taxon>
        <taxon>rosids</taxon>
        <taxon>fabids</taxon>
        <taxon>Malpighiales</taxon>
        <taxon>Salicaceae</taxon>
        <taxon>Saliceae</taxon>
        <taxon>Salix</taxon>
    </lineage>
</organism>
<dbReference type="AlphaFoldDB" id="A0A9Q0TY41"/>
<keyword evidence="3" id="KW-1185">Reference proteome</keyword>
<dbReference type="Proteomes" id="UP001151532">
    <property type="component" value="Chromosome 10"/>
</dbReference>
<proteinExistence type="predicted"/>
<reference evidence="2" key="2">
    <citation type="journal article" date="2023" name="Int. J. Mol. Sci.">
        <title>De Novo Assembly and Annotation of 11 Diverse Shrub Willow (Salix) Genomes Reveals Novel Gene Organization in Sex-Linked Regions.</title>
        <authorList>
            <person name="Hyden B."/>
            <person name="Feng K."/>
            <person name="Yates T.B."/>
            <person name="Jawdy S."/>
            <person name="Cereghino C."/>
            <person name="Smart L.B."/>
            <person name="Muchero W."/>
        </authorList>
    </citation>
    <scope>NUCLEOTIDE SEQUENCE</scope>
    <source>
        <tissue evidence="2">Shoot tip</tissue>
    </source>
</reference>
<dbReference type="EMBL" id="JAPFFK010000014">
    <property type="protein sequence ID" value="KAJ6719918.1"/>
    <property type="molecule type" value="Genomic_DNA"/>
</dbReference>
<dbReference type="PANTHER" id="PTHR33825">
    <property type="entry name" value="CHITINASE-LIKE PROTEIN"/>
    <property type="match status" value="1"/>
</dbReference>
<evidence type="ECO:0000256" key="1">
    <source>
        <dbReference type="SAM" id="Phobius"/>
    </source>
</evidence>
<keyword evidence="1" id="KW-1133">Transmembrane helix</keyword>
<gene>
    <name evidence="2" type="ORF">OIU79_007526</name>
</gene>
<evidence type="ECO:0000313" key="3">
    <source>
        <dbReference type="Proteomes" id="UP001151532"/>
    </source>
</evidence>
<dbReference type="PANTHER" id="PTHR33825:SF4">
    <property type="entry name" value="OS05G0137600 PROTEIN"/>
    <property type="match status" value="1"/>
</dbReference>
<feature type="transmembrane region" description="Helical" evidence="1">
    <location>
        <begin position="107"/>
        <end position="130"/>
    </location>
</feature>
<evidence type="ECO:0000313" key="2">
    <source>
        <dbReference type="EMBL" id="KAJ6719918.1"/>
    </source>
</evidence>
<comment type="caution">
    <text evidence="2">The sequence shown here is derived from an EMBL/GenBank/DDBJ whole genome shotgun (WGS) entry which is preliminary data.</text>
</comment>
<keyword evidence="1" id="KW-0472">Membrane</keyword>
<feature type="transmembrane region" description="Helical" evidence="1">
    <location>
        <begin position="150"/>
        <end position="168"/>
    </location>
</feature>
<dbReference type="OrthoDB" id="682251at2759"/>
<accession>A0A9Q0TY41</accession>
<protein>
    <submittedName>
        <fullName evidence="2">CHITINASE-LIKE PROTEIN</fullName>
    </submittedName>
</protein>
<reference evidence="2" key="1">
    <citation type="submission" date="2022-11" db="EMBL/GenBank/DDBJ databases">
        <authorList>
            <person name="Hyden B.L."/>
            <person name="Feng K."/>
            <person name="Yates T."/>
            <person name="Jawdy S."/>
            <person name="Smart L.B."/>
            <person name="Muchero W."/>
        </authorList>
    </citation>
    <scope>NUCLEOTIDE SEQUENCE</scope>
    <source>
        <tissue evidence="2">Shoot tip</tissue>
    </source>
</reference>
<keyword evidence="1" id="KW-0812">Transmembrane</keyword>
<name>A0A9Q0TY41_SALPP</name>